<comment type="caution">
    <text evidence="3">The sequence shown here is derived from an EMBL/GenBank/DDBJ whole genome shotgun (WGS) entry which is preliminary data.</text>
</comment>
<evidence type="ECO:0000313" key="4">
    <source>
        <dbReference type="Proteomes" id="UP001369815"/>
    </source>
</evidence>
<protein>
    <submittedName>
        <fullName evidence="3">Uncharacterized protein</fullName>
    </submittedName>
</protein>
<reference evidence="3 4" key="1">
    <citation type="journal article" date="2024" name="Front Chem Biol">
        <title>Unveiling the potential of Daldinia eschscholtzii MFLUCC 19-0629 through bioactivity and bioinformatics studies for enhanced sustainable agriculture production.</title>
        <authorList>
            <person name="Brooks S."/>
            <person name="Weaver J.A."/>
            <person name="Klomchit A."/>
            <person name="Alharthi S.A."/>
            <person name="Onlamun T."/>
            <person name="Nurani R."/>
            <person name="Vong T.K."/>
            <person name="Alberti F."/>
            <person name="Greco C."/>
        </authorList>
    </citation>
    <scope>NUCLEOTIDE SEQUENCE [LARGE SCALE GENOMIC DNA]</scope>
    <source>
        <strain evidence="3">MFLUCC 19-0629</strain>
    </source>
</reference>
<gene>
    <name evidence="3" type="ORF">Daesc_006056</name>
</gene>
<dbReference type="EMBL" id="JBANMG010000006">
    <property type="protein sequence ID" value="KAK6951535.1"/>
    <property type="molecule type" value="Genomic_DNA"/>
</dbReference>
<dbReference type="GO" id="GO:0016740">
    <property type="term" value="F:transferase activity"/>
    <property type="evidence" value="ECO:0007669"/>
    <property type="project" value="UniProtKB-KW"/>
</dbReference>
<dbReference type="PANTHER" id="PTHR46116:SF39">
    <property type="entry name" value="BACULOVIRAL IAP REPEAT-CONTAINING PROTEIN 6"/>
    <property type="match status" value="1"/>
</dbReference>
<proteinExistence type="predicted"/>
<keyword evidence="2" id="KW-0833">Ubl conjugation pathway</keyword>
<dbReference type="AlphaFoldDB" id="A0AAX6MG03"/>
<sequence length="138" mass="15683">MGTWPGEPWRADQSTLLQVLVSIQSMIFCEEPWYNEPGRECNRDKEQSEHYNNQVRILTMQYAQLPWIKTLGANVEDQNKATGPSTKSLWQETAELYLRANKKEILDLIKQALDGNKSPLKDAANSVSKALKNSGCLE</sequence>
<name>A0AAX6MG03_9PEZI</name>
<evidence type="ECO:0000256" key="1">
    <source>
        <dbReference type="ARBA" id="ARBA00022679"/>
    </source>
</evidence>
<dbReference type="SUPFAM" id="SSF54495">
    <property type="entry name" value="UBC-like"/>
    <property type="match status" value="1"/>
</dbReference>
<accession>A0AAX6MG03</accession>
<dbReference type="Gene3D" id="3.10.110.10">
    <property type="entry name" value="Ubiquitin Conjugating Enzyme"/>
    <property type="match status" value="1"/>
</dbReference>
<evidence type="ECO:0000313" key="3">
    <source>
        <dbReference type="EMBL" id="KAK6951535.1"/>
    </source>
</evidence>
<dbReference type="InterPro" id="IPR016135">
    <property type="entry name" value="UBQ-conjugating_enzyme/RWD"/>
</dbReference>
<keyword evidence="1" id="KW-0808">Transferase</keyword>
<organism evidence="3 4">
    <name type="scientific">Daldinia eschscholtzii</name>
    <dbReference type="NCBI Taxonomy" id="292717"/>
    <lineage>
        <taxon>Eukaryota</taxon>
        <taxon>Fungi</taxon>
        <taxon>Dikarya</taxon>
        <taxon>Ascomycota</taxon>
        <taxon>Pezizomycotina</taxon>
        <taxon>Sordariomycetes</taxon>
        <taxon>Xylariomycetidae</taxon>
        <taxon>Xylariales</taxon>
        <taxon>Hypoxylaceae</taxon>
        <taxon>Daldinia</taxon>
    </lineage>
</organism>
<dbReference type="PANTHER" id="PTHR46116">
    <property type="entry name" value="(E3-INDEPENDENT) E2 UBIQUITIN-CONJUGATING ENZYME"/>
    <property type="match status" value="1"/>
</dbReference>
<evidence type="ECO:0000256" key="2">
    <source>
        <dbReference type="ARBA" id="ARBA00022786"/>
    </source>
</evidence>
<dbReference type="Proteomes" id="UP001369815">
    <property type="component" value="Unassembled WGS sequence"/>
</dbReference>
<keyword evidence="4" id="KW-1185">Reference proteome</keyword>